<comment type="caution">
    <text evidence="1">The sequence shown here is derived from an EMBL/GenBank/DDBJ whole genome shotgun (WGS) entry which is preliminary data.</text>
</comment>
<dbReference type="Proteomes" id="UP001168098">
    <property type="component" value="Unassembled WGS sequence"/>
</dbReference>
<dbReference type="AlphaFoldDB" id="A0AA39DGC4"/>
<reference evidence="1 2" key="1">
    <citation type="journal article" date="2023" name="BMC Biotechnol.">
        <title>Vitis rotundifolia cv Carlos genome sequencing.</title>
        <authorList>
            <person name="Huff M."/>
            <person name="Hulse-Kemp A."/>
            <person name="Scheffler B."/>
            <person name="Youngblood R."/>
            <person name="Simpson S."/>
            <person name="Babiker E."/>
            <person name="Staton M."/>
        </authorList>
    </citation>
    <scope>NUCLEOTIDE SEQUENCE [LARGE SCALE GENOMIC DNA]</scope>
    <source>
        <tissue evidence="1">Leaf</tissue>
    </source>
</reference>
<evidence type="ECO:0000313" key="1">
    <source>
        <dbReference type="EMBL" id="KAJ9683903.1"/>
    </source>
</evidence>
<proteinExistence type="predicted"/>
<organism evidence="1 2">
    <name type="scientific">Vitis rotundifolia</name>
    <name type="common">Muscadine grape</name>
    <dbReference type="NCBI Taxonomy" id="103349"/>
    <lineage>
        <taxon>Eukaryota</taxon>
        <taxon>Viridiplantae</taxon>
        <taxon>Streptophyta</taxon>
        <taxon>Embryophyta</taxon>
        <taxon>Tracheophyta</taxon>
        <taxon>Spermatophyta</taxon>
        <taxon>Magnoliopsida</taxon>
        <taxon>eudicotyledons</taxon>
        <taxon>Gunneridae</taxon>
        <taxon>Pentapetalae</taxon>
        <taxon>rosids</taxon>
        <taxon>Vitales</taxon>
        <taxon>Vitaceae</taxon>
        <taxon>Viteae</taxon>
        <taxon>Vitis</taxon>
    </lineage>
</organism>
<name>A0AA39DGC4_VITRO</name>
<gene>
    <name evidence="1" type="ORF">PVL29_016417</name>
</gene>
<dbReference type="EMBL" id="JARBHA010000013">
    <property type="protein sequence ID" value="KAJ9683903.1"/>
    <property type="molecule type" value="Genomic_DNA"/>
</dbReference>
<protein>
    <submittedName>
        <fullName evidence="1">Uncharacterized protein</fullName>
    </submittedName>
</protein>
<accession>A0AA39DGC4</accession>
<keyword evidence="2" id="KW-1185">Reference proteome</keyword>
<evidence type="ECO:0000313" key="2">
    <source>
        <dbReference type="Proteomes" id="UP001168098"/>
    </source>
</evidence>
<sequence length="91" mass="10031">MNKVPCSCEDFLLDTKLADPVPNLEHGPCGGSSFGNLGLESPSSSFNGRDSGVKYTYNQNPSLHDDMYGRRFCSQKGNHYSELNPTPKQDM</sequence>